<reference evidence="2 3" key="1">
    <citation type="submission" date="2021-03" db="EMBL/GenBank/DDBJ databases">
        <title>Caproiciproducens sp. nov. isolated from feces of cow.</title>
        <authorList>
            <person name="Choi J.-Y."/>
        </authorList>
    </citation>
    <scope>NUCLEOTIDE SEQUENCE [LARGE SCALE GENOMIC DNA]</scope>
    <source>
        <strain evidence="2 3">AGMB10547</strain>
    </source>
</reference>
<protein>
    <recommendedName>
        <fullName evidence="1">DUF6873 domain-containing protein</fullName>
    </recommendedName>
</protein>
<keyword evidence="3" id="KW-1185">Reference proteome</keyword>
<proteinExistence type="predicted"/>
<comment type="caution">
    <text evidence="2">The sequence shown here is derived from an EMBL/GenBank/DDBJ whole genome shotgun (WGS) entry which is preliminary data.</text>
</comment>
<dbReference type="InterPro" id="IPR049238">
    <property type="entry name" value="DUF6873"/>
</dbReference>
<name>A0ABS7DR40_9FIRM</name>
<sequence>MRFINTPNLPELDVALSAMSGTYPTITDALRARKIEIINVMPCKALSEPVFDHADMLLHHLGENRIIVAKGEEDLKRKLEQLGFQVIYSNICISKLYPQDVKLNCARIGSRQMIGNRKTMDAAIQEFCACNQIEMINVKQGYAKCSTVVVDNNSIITADPSIAEAATNAGIDVLKITPGYVKLEGYKYGFLGGTCGMIAKGKLAFTGSIQSHPNYDEIKKFCDQKNVELVSLVEGPLLDIGGILPLKTV</sequence>
<dbReference type="Proteomes" id="UP000719942">
    <property type="component" value="Unassembled WGS sequence"/>
</dbReference>
<organism evidence="2 3">
    <name type="scientific">Caproiciproducens faecalis</name>
    <dbReference type="NCBI Taxonomy" id="2820301"/>
    <lineage>
        <taxon>Bacteria</taxon>
        <taxon>Bacillati</taxon>
        <taxon>Bacillota</taxon>
        <taxon>Clostridia</taxon>
        <taxon>Eubacteriales</taxon>
        <taxon>Acutalibacteraceae</taxon>
        <taxon>Caproiciproducens</taxon>
    </lineage>
</organism>
<evidence type="ECO:0000313" key="3">
    <source>
        <dbReference type="Proteomes" id="UP000719942"/>
    </source>
</evidence>
<accession>A0ABS7DR40</accession>
<gene>
    <name evidence="2" type="ORF">J5W02_13205</name>
</gene>
<dbReference type="Pfam" id="PF21778">
    <property type="entry name" value="DUF6873"/>
    <property type="match status" value="1"/>
</dbReference>
<dbReference type="RefSeq" id="WP_219966154.1">
    <property type="nucleotide sequence ID" value="NZ_JAGFNZ010000005.1"/>
</dbReference>
<dbReference type="EMBL" id="JAGFNZ010000005">
    <property type="protein sequence ID" value="MBW7573769.1"/>
    <property type="molecule type" value="Genomic_DNA"/>
</dbReference>
<evidence type="ECO:0000313" key="2">
    <source>
        <dbReference type="EMBL" id="MBW7573769.1"/>
    </source>
</evidence>
<feature type="domain" description="DUF6873" evidence="1">
    <location>
        <begin position="23"/>
        <end position="244"/>
    </location>
</feature>
<evidence type="ECO:0000259" key="1">
    <source>
        <dbReference type="Pfam" id="PF21778"/>
    </source>
</evidence>